<dbReference type="SUPFAM" id="SSF53335">
    <property type="entry name" value="S-adenosyl-L-methionine-dependent methyltransferases"/>
    <property type="match status" value="2"/>
</dbReference>
<dbReference type="InterPro" id="IPR017244">
    <property type="entry name" value="23SrRNA_methyltr_KL"/>
</dbReference>
<dbReference type="EC" id="2.1.1.173" evidence="7"/>
<dbReference type="PANTHER" id="PTHR47313:SF1">
    <property type="entry name" value="RIBOSOMAL RNA LARGE SUBUNIT METHYLTRANSFERASE K_L"/>
    <property type="match status" value="1"/>
</dbReference>
<dbReference type="InterPro" id="IPR054170">
    <property type="entry name" value="RlmL_1st"/>
</dbReference>
<dbReference type="CDD" id="cd11715">
    <property type="entry name" value="THUMP_AdoMetMT"/>
    <property type="match status" value="1"/>
</dbReference>
<dbReference type="EMBL" id="UOFU01000373">
    <property type="protein sequence ID" value="VAX04282.1"/>
    <property type="molecule type" value="Genomic_DNA"/>
</dbReference>
<dbReference type="EC" id="2.1.1.264" evidence="7"/>
<accession>A0A3B1AKK4</accession>
<evidence type="ECO:0000313" key="7">
    <source>
        <dbReference type="EMBL" id="VAX04282.1"/>
    </source>
</evidence>
<reference evidence="7" key="1">
    <citation type="submission" date="2018-06" db="EMBL/GenBank/DDBJ databases">
        <authorList>
            <person name="Zhirakovskaya E."/>
        </authorList>
    </citation>
    <scope>NUCLEOTIDE SEQUENCE</scope>
</reference>
<dbReference type="AlphaFoldDB" id="A0A3B1AKK4"/>
<dbReference type="Gene3D" id="3.30.750.80">
    <property type="entry name" value="RNA methyltransferase domain (HRMD) like"/>
    <property type="match status" value="1"/>
</dbReference>
<keyword evidence="5" id="KW-0949">S-adenosyl-L-methionine</keyword>
<dbReference type="Gene3D" id="3.40.50.150">
    <property type="entry name" value="Vaccinia Virus protein VP39"/>
    <property type="match status" value="2"/>
</dbReference>
<sequence length="722" mass="80091">MNQQHRFFVTAPKGMETLLADELRALGAANVCEARAGAGFQGDISSALRVCLWSRVANRVLLPLTRFPAADPEALYEGVQSVDWAEHMAADGTLAVDFSSVRSQISHTQFGAQKVKDAIVDQFRVATGERPSVAREQPDLRINVYLQRDTAVVNLDLSGDSLHRRGYRAEGVAAPLKENLAAAILLRSGWVEIAKQGGALVDPVCGSGTLPIEAALIAADIAPGLQREYWGFLGWLKHAPEAWGALLTDAKRRRENGLTHCPPICGFDISGRAIAMAQRNAELAGVAEQVEFAQVSLADCPRPGEDFRPGLLVANPPYGERLGETQELRGLYRDLGDCLLKHYTGWRAAVITSDRELGKAIGLRARRLHKLYNGVLECQLLRFEVDPKWAMRRGPVPTNPAIAQSPGAQMFANRLRKNLKQLTRWRRQEDIHAFRAYDADMPEYALAVDIYDTEDGRHVHVQEYAAPAEIPAEKVRTRRHEALSVLPGVLEVAPEYVHLKLREKQRGSSQYEKLQDEKRFHVVREGSCRLWVNFEDYLDTGLFLDHRITRRMIGELAAGRAFLNLFAYTGAATVHAALSGATRTTTVDMSKTYLDWARRNLVQNDIRGHAHQLVQADATEWLAAQAALLEQGDVGDGAHGVWGKARQRNAAGGVVTPAQRYGVIFLDPPTFSNSKRMTDSFDVQRDHVTLIRHAMALLEADGVLIFSNNFRRFKLDEAALSD</sequence>
<evidence type="ECO:0000256" key="1">
    <source>
        <dbReference type="ARBA" id="ARBA00022490"/>
    </source>
</evidence>
<keyword evidence="4 7" id="KW-0808">Transferase</keyword>
<gene>
    <name evidence="7" type="ORF">MNBD_GAMMA20-2108</name>
</gene>
<evidence type="ECO:0000256" key="4">
    <source>
        <dbReference type="ARBA" id="ARBA00022679"/>
    </source>
</evidence>
<evidence type="ECO:0000256" key="3">
    <source>
        <dbReference type="ARBA" id="ARBA00022603"/>
    </source>
</evidence>
<dbReference type="SMART" id="SM00981">
    <property type="entry name" value="THUMP"/>
    <property type="match status" value="1"/>
</dbReference>
<feature type="non-terminal residue" evidence="7">
    <location>
        <position position="722"/>
    </location>
</feature>
<dbReference type="HAMAP" id="MF_01858">
    <property type="entry name" value="23SrRNA_methyltr_KL"/>
    <property type="match status" value="1"/>
</dbReference>
<evidence type="ECO:0000259" key="6">
    <source>
        <dbReference type="PROSITE" id="PS51165"/>
    </source>
</evidence>
<dbReference type="GO" id="GO:0003723">
    <property type="term" value="F:RNA binding"/>
    <property type="evidence" value="ECO:0007669"/>
    <property type="project" value="InterPro"/>
</dbReference>
<dbReference type="GO" id="GO:0070043">
    <property type="term" value="F:rRNA (guanine-N7-)-methyltransferase activity"/>
    <property type="evidence" value="ECO:0007669"/>
    <property type="project" value="TreeGrafter"/>
</dbReference>
<dbReference type="PROSITE" id="PS51165">
    <property type="entry name" value="THUMP"/>
    <property type="match status" value="1"/>
</dbReference>
<dbReference type="Pfam" id="PF01170">
    <property type="entry name" value="UPF0020"/>
    <property type="match status" value="1"/>
</dbReference>
<dbReference type="Pfam" id="PF02926">
    <property type="entry name" value="THUMP"/>
    <property type="match status" value="1"/>
</dbReference>
<dbReference type="GO" id="GO:0005737">
    <property type="term" value="C:cytoplasm"/>
    <property type="evidence" value="ECO:0007669"/>
    <property type="project" value="InterPro"/>
</dbReference>
<dbReference type="GO" id="GO:0052915">
    <property type="term" value="F:23S rRNA (guanine(2445)-N(2))-methyltransferase activity"/>
    <property type="evidence" value="ECO:0007669"/>
    <property type="project" value="UniProtKB-EC"/>
</dbReference>
<protein>
    <submittedName>
        <fullName evidence="7">23S rRNA (Guanine(2445)-N(2))-methyltransferase / 23S rRNA (Guanine(2069)-N(7))-methyltransferase</fullName>
        <ecNumber evidence="7">2.1.1.173</ecNumber>
        <ecNumber evidence="7">2.1.1.264</ecNumber>
    </submittedName>
</protein>
<feature type="domain" description="THUMP" evidence="6">
    <location>
        <begin position="46"/>
        <end position="157"/>
    </location>
</feature>
<dbReference type="PROSITE" id="PS01261">
    <property type="entry name" value="UPF0020"/>
    <property type="match status" value="1"/>
</dbReference>
<dbReference type="NCBIfam" id="NF008748">
    <property type="entry name" value="PRK11783.1"/>
    <property type="match status" value="1"/>
</dbReference>
<dbReference type="Pfam" id="PF22020">
    <property type="entry name" value="RlmL_1st"/>
    <property type="match status" value="1"/>
</dbReference>
<keyword evidence="2" id="KW-0698">rRNA processing</keyword>
<dbReference type="InterPro" id="IPR029063">
    <property type="entry name" value="SAM-dependent_MTases_sf"/>
</dbReference>
<dbReference type="Gene3D" id="3.30.2130.30">
    <property type="match status" value="1"/>
</dbReference>
<organism evidence="7">
    <name type="scientific">hydrothermal vent metagenome</name>
    <dbReference type="NCBI Taxonomy" id="652676"/>
    <lineage>
        <taxon>unclassified sequences</taxon>
        <taxon>metagenomes</taxon>
        <taxon>ecological metagenomes</taxon>
    </lineage>
</organism>
<evidence type="ECO:0000256" key="5">
    <source>
        <dbReference type="ARBA" id="ARBA00022691"/>
    </source>
</evidence>
<dbReference type="InterPro" id="IPR000241">
    <property type="entry name" value="RlmKL-like_Mtase"/>
</dbReference>
<dbReference type="PANTHER" id="PTHR47313">
    <property type="entry name" value="RIBOSOMAL RNA LARGE SUBUNIT METHYLTRANSFERASE K/L"/>
    <property type="match status" value="1"/>
</dbReference>
<keyword evidence="3 7" id="KW-0489">Methyltransferase</keyword>
<dbReference type="InterPro" id="IPR004114">
    <property type="entry name" value="THUMP_dom"/>
</dbReference>
<evidence type="ECO:0000256" key="2">
    <source>
        <dbReference type="ARBA" id="ARBA00022552"/>
    </source>
</evidence>
<dbReference type="PIRSF" id="PIRSF037618">
    <property type="entry name" value="RNA_Mtase_bacteria_prd"/>
    <property type="match status" value="1"/>
</dbReference>
<keyword evidence="1" id="KW-0963">Cytoplasm</keyword>
<proteinExistence type="inferred from homology"/>
<dbReference type="InterPro" id="IPR019614">
    <property type="entry name" value="SAM-dep_methyl-trfase"/>
</dbReference>
<name>A0A3B1AKK4_9ZZZZ</name>
<dbReference type="InterPro" id="IPR053943">
    <property type="entry name" value="RlmKL-like_Mtase_CS"/>
</dbReference>
<dbReference type="Pfam" id="PF10672">
    <property type="entry name" value="Methyltrans_SAM"/>
    <property type="match status" value="1"/>
</dbReference>